<dbReference type="EMBL" id="LAZR01001684">
    <property type="protein sequence ID" value="KKN40804.1"/>
    <property type="molecule type" value="Genomic_DNA"/>
</dbReference>
<evidence type="ECO:0000313" key="1">
    <source>
        <dbReference type="EMBL" id="KKN40804.1"/>
    </source>
</evidence>
<organism evidence="1">
    <name type="scientific">marine sediment metagenome</name>
    <dbReference type="NCBI Taxonomy" id="412755"/>
    <lineage>
        <taxon>unclassified sequences</taxon>
        <taxon>metagenomes</taxon>
        <taxon>ecological metagenomes</taxon>
    </lineage>
</organism>
<reference evidence="1" key="1">
    <citation type="journal article" date="2015" name="Nature">
        <title>Complex archaea that bridge the gap between prokaryotes and eukaryotes.</title>
        <authorList>
            <person name="Spang A."/>
            <person name="Saw J.H."/>
            <person name="Jorgensen S.L."/>
            <person name="Zaremba-Niedzwiedzka K."/>
            <person name="Martijn J."/>
            <person name="Lind A.E."/>
            <person name="van Eijk R."/>
            <person name="Schleper C."/>
            <person name="Guy L."/>
            <person name="Ettema T.J."/>
        </authorList>
    </citation>
    <scope>NUCLEOTIDE SEQUENCE</scope>
</reference>
<name>A0A0F9QE70_9ZZZZ</name>
<accession>A0A0F9QE70</accession>
<gene>
    <name evidence="1" type="ORF">LCGC14_0729460</name>
</gene>
<proteinExistence type="predicted"/>
<comment type="caution">
    <text evidence="1">The sequence shown here is derived from an EMBL/GenBank/DDBJ whole genome shotgun (WGS) entry which is preliminary data.</text>
</comment>
<protein>
    <submittedName>
        <fullName evidence="1">Uncharacterized protein</fullName>
    </submittedName>
</protein>
<dbReference type="AlphaFoldDB" id="A0A0F9QE70"/>
<sequence length="216" mass="25399">MIELLKITALAILLFFSIEKEPTARAEIDYPFLRDIICDEVETPGEPIPDFSVGKVRNQKGGLPWGRCQIKYWTAVREGFSISRNPGDLFKKSVNKEYSLKILKGCSRDLLRRDYPITVRTVSHCYGSGYYRRHPKSGYSKTVTGFYNQSFFERQVKIRNQILQMSRTNFFAAIRILNSEPFSPKERYSYLKDIIRRIKIFLEKYSIEKNELLWEI</sequence>